<feature type="region of interest" description="Disordered" evidence="1">
    <location>
        <begin position="132"/>
        <end position="154"/>
    </location>
</feature>
<dbReference type="EMBL" id="ML181897">
    <property type="protein sequence ID" value="THU75560.1"/>
    <property type="molecule type" value="Genomic_DNA"/>
</dbReference>
<evidence type="ECO:0000256" key="2">
    <source>
        <dbReference type="SAM" id="Phobius"/>
    </source>
</evidence>
<protein>
    <submittedName>
        <fullName evidence="3">Uncharacterized protein</fullName>
    </submittedName>
</protein>
<evidence type="ECO:0000313" key="4">
    <source>
        <dbReference type="Proteomes" id="UP000297245"/>
    </source>
</evidence>
<keyword evidence="4" id="KW-1185">Reference proteome</keyword>
<gene>
    <name evidence="3" type="ORF">K435DRAFT_814222</name>
</gene>
<dbReference type="Proteomes" id="UP000297245">
    <property type="component" value="Unassembled WGS sequence"/>
</dbReference>
<feature type="non-terminal residue" evidence="3">
    <location>
        <position position="1"/>
    </location>
</feature>
<sequence length="154" mass="18069">QLEGFFHDFLFLLLLLLFLVENLRKGTYFFLRLSFKTFLRVSPPGLKEQVDRYVDWENNFGREQCHHERRILNLASAVFFYGHVELQVTNRNEFPVGAFVRWSSPVITTVPGQTFAERFIYLEPPYGKGVGDYDKKDKEEKELEAQPEGHHVGL</sequence>
<dbReference type="AlphaFoldDB" id="A0A4S8KJE1"/>
<reference evidence="3 4" key="1">
    <citation type="journal article" date="2019" name="Nat. Ecol. Evol.">
        <title>Megaphylogeny resolves global patterns of mushroom evolution.</title>
        <authorList>
            <person name="Varga T."/>
            <person name="Krizsan K."/>
            <person name="Foldi C."/>
            <person name="Dima B."/>
            <person name="Sanchez-Garcia M."/>
            <person name="Sanchez-Ramirez S."/>
            <person name="Szollosi G.J."/>
            <person name="Szarkandi J.G."/>
            <person name="Papp V."/>
            <person name="Albert L."/>
            <person name="Andreopoulos W."/>
            <person name="Angelini C."/>
            <person name="Antonin V."/>
            <person name="Barry K.W."/>
            <person name="Bougher N.L."/>
            <person name="Buchanan P."/>
            <person name="Buyck B."/>
            <person name="Bense V."/>
            <person name="Catcheside P."/>
            <person name="Chovatia M."/>
            <person name="Cooper J."/>
            <person name="Damon W."/>
            <person name="Desjardin D."/>
            <person name="Finy P."/>
            <person name="Geml J."/>
            <person name="Haridas S."/>
            <person name="Hughes K."/>
            <person name="Justo A."/>
            <person name="Karasinski D."/>
            <person name="Kautmanova I."/>
            <person name="Kiss B."/>
            <person name="Kocsube S."/>
            <person name="Kotiranta H."/>
            <person name="LaButti K.M."/>
            <person name="Lechner B.E."/>
            <person name="Liimatainen K."/>
            <person name="Lipzen A."/>
            <person name="Lukacs Z."/>
            <person name="Mihaltcheva S."/>
            <person name="Morgado L.N."/>
            <person name="Niskanen T."/>
            <person name="Noordeloos M.E."/>
            <person name="Ohm R.A."/>
            <person name="Ortiz-Santana B."/>
            <person name="Ovrebo C."/>
            <person name="Racz N."/>
            <person name="Riley R."/>
            <person name="Savchenko A."/>
            <person name="Shiryaev A."/>
            <person name="Soop K."/>
            <person name="Spirin V."/>
            <person name="Szebenyi C."/>
            <person name="Tomsovsky M."/>
            <person name="Tulloss R.E."/>
            <person name="Uehling J."/>
            <person name="Grigoriev I.V."/>
            <person name="Vagvolgyi C."/>
            <person name="Papp T."/>
            <person name="Martin F.M."/>
            <person name="Miettinen O."/>
            <person name="Hibbett D.S."/>
            <person name="Nagy L.G."/>
        </authorList>
    </citation>
    <scope>NUCLEOTIDE SEQUENCE [LARGE SCALE GENOMIC DNA]</scope>
    <source>
        <strain evidence="3 4">CBS 962.96</strain>
    </source>
</reference>
<organism evidence="3 4">
    <name type="scientific">Dendrothele bispora (strain CBS 962.96)</name>
    <dbReference type="NCBI Taxonomy" id="1314807"/>
    <lineage>
        <taxon>Eukaryota</taxon>
        <taxon>Fungi</taxon>
        <taxon>Dikarya</taxon>
        <taxon>Basidiomycota</taxon>
        <taxon>Agaricomycotina</taxon>
        <taxon>Agaricomycetes</taxon>
        <taxon>Agaricomycetidae</taxon>
        <taxon>Agaricales</taxon>
        <taxon>Agaricales incertae sedis</taxon>
        <taxon>Dendrothele</taxon>
    </lineage>
</organism>
<keyword evidence="2" id="KW-0812">Transmembrane</keyword>
<dbReference type="OrthoDB" id="409173at2759"/>
<proteinExistence type="predicted"/>
<accession>A0A4S8KJE1</accession>
<name>A0A4S8KJE1_DENBC</name>
<keyword evidence="2" id="KW-0472">Membrane</keyword>
<keyword evidence="2" id="KW-1133">Transmembrane helix</keyword>
<evidence type="ECO:0000256" key="1">
    <source>
        <dbReference type="SAM" id="MobiDB-lite"/>
    </source>
</evidence>
<feature type="transmembrane region" description="Helical" evidence="2">
    <location>
        <begin position="6"/>
        <end position="23"/>
    </location>
</feature>
<evidence type="ECO:0000313" key="3">
    <source>
        <dbReference type="EMBL" id="THU75560.1"/>
    </source>
</evidence>